<dbReference type="SUPFAM" id="SSF51556">
    <property type="entry name" value="Metallo-dependent hydrolases"/>
    <property type="match status" value="1"/>
</dbReference>
<dbReference type="PATRIC" id="fig|1813736.3.peg.3791"/>
<dbReference type="Proteomes" id="UP000076079">
    <property type="component" value="Chromosome"/>
</dbReference>
<dbReference type="EMBL" id="CP015136">
    <property type="protein sequence ID" value="AMY10353.1"/>
    <property type="molecule type" value="Genomic_DNA"/>
</dbReference>
<reference evidence="1 2" key="1">
    <citation type="journal article" date="2016" name="Genome Announc.">
        <title>First Complete Genome Sequence of a Subdivision 6 Acidobacterium Strain.</title>
        <authorList>
            <person name="Huang S."/>
            <person name="Vieira S."/>
            <person name="Bunk B."/>
            <person name="Riedel T."/>
            <person name="Sproer C."/>
            <person name="Overmann J."/>
        </authorList>
    </citation>
    <scope>NUCLEOTIDE SEQUENCE [LARGE SCALE GENOMIC DNA]</scope>
    <source>
        <strain evidence="2">DSM 100886 HEG_-6_39</strain>
    </source>
</reference>
<evidence type="ECO:0000313" key="2">
    <source>
        <dbReference type="Proteomes" id="UP000076079"/>
    </source>
</evidence>
<dbReference type="InterPro" id="IPR008257">
    <property type="entry name" value="Pept_M19"/>
</dbReference>
<dbReference type="KEGG" id="abac:LuPra_03583"/>
<gene>
    <name evidence="1" type="ORF">LuPra_03583</name>
</gene>
<dbReference type="STRING" id="1855912.LuPra_03583"/>
<evidence type="ECO:0000313" key="1">
    <source>
        <dbReference type="EMBL" id="AMY10353.1"/>
    </source>
</evidence>
<keyword evidence="2" id="KW-1185">Reference proteome</keyword>
<accession>A0A143PQD5</accession>
<dbReference type="Pfam" id="PF01244">
    <property type="entry name" value="Peptidase_M19"/>
    <property type="match status" value="1"/>
</dbReference>
<dbReference type="Gene3D" id="3.20.20.140">
    <property type="entry name" value="Metal-dependent hydrolases"/>
    <property type="match status" value="1"/>
</dbReference>
<dbReference type="GO" id="GO:0006508">
    <property type="term" value="P:proteolysis"/>
    <property type="evidence" value="ECO:0007669"/>
    <property type="project" value="InterPro"/>
</dbReference>
<protein>
    <submittedName>
        <fullName evidence="1">Membrane dipeptidase (Peptidase family M19)</fullName>
    </submittedName>
</protein>
<dbReference type="PROSITE" id="PS51365">
    <property type="entry name" value="RENAL_DIPEPTIDASE_2"/>
    <property type="match status" value="1"/>
</dbReference>
<name>A0A143PQD5_LUTPR</name>
<dbReference type="PANTHER" id="PTHR10443:SF12">
    <property type="entry name" value="DIPEPTIDASE"/>
    <property type="match status" value="1"/>
</dbReference>
<dbReference type="GO" id="GO:0070573">
    <property type="term" value="F:metallodipeptidase activity"/>
    <property type="evidence" value="ECO:0007669"/>
    <property type="project" value="InterPro"/>
</dbReference>
<dbReference type="InterPro" id="IPR032466">
    <property type="entry name" value="Metal_Hydrolase"/>
</dbReference>
<proteinExistence type="predicted"/>
<reference evidence="2" key="2">
    <citation type="submission" date="2016-04" db="EMBL/GenBank/DDBJ databases">
        <title>First Complete Genome Sequence of a Subdivision 6 Acidobacterium.</title>
        <authorList>
            <person name="Huang S."/>
            <person name="Vieira S."/>
            <person name="Bunk B."/>
            <person name="Riedel T."/>
            <person name="Sproeer C."/>
            <person name="Overmann J."/>
        </authorList>
    </citation>
    <scope>NUCLEOTIDE SEQUENCE [LARGE SCALE GENOMIC DNA]</scope>
    <source>
        <strain evidence="2">DSM 100886 HEG_-6_39</strain>
    </source>
</reference>
<sequence length="360" mass="39197">MFLVDAHLDLAMNALEWNRDLRQPIASIRTRESALTDKPDRGRGTVSLPELRRAGFGLVVATQIARYVAPDNPLPGWHSAEQAWAQTQGQLAWYREMEKAGEMAAIADLASLDAHLALWQVPPDNAPIGYVRSLEGADSLVSVDYLERAVRDGLRAVGPAHYGPGRYAPGTHTTGPLEANGPALLAAMERLGVILDVTHLSDDSLWQALDLFGGAVWASHHNARMLVPDQRQLPDDQIKAVIARGAVIGASCDAWMIVPGWVRGSSTPQSTGCTFERLADHVVHICSLAGSTRHVCIGSDLDGAFGTEQTPQEIDTIADLHRLCDVLGSRGFTDGDLEGFRWRNVVGFLRAHWANRTWIA</sequence>
<dbReference type="PANTHER" id="PTHR10443">
    <property type="entry name" value="MICROSOMAL DIPEPTIDASE"/>
    <property type="match status" value="1"/>
</dbReference>
<dbReference type="AlphaFoldDB" id="A0A143PQD5"/>
<organism evidence="1 2">
    <name type="scientific">Luteitalea pratensis</name>
    <dbReference type="NCBI Taxonomy" id="1855912"/>
    <lineage>
        <taxon>Bacteria</taxon>
        <taxon>Pseudomonadati</taxon>
        <taxon>Acidobacteriota</taxon>
        <taxon>Vicinamibacteria</taxon>
        <taxon>Vicinamibacterales</taxon>
        <taxon>Vicinamibacteraceae</taxon>
        <taxon>Luteitalea</taxon>
    </lineage>
</organism>
<dbReference type="OrthoDB" id="9804920at2"/>
<dbReference type="RefSeq" id="WP_110172000.1">
    <property type="nucleotide sequence ID" value="NZ_CP015136.1"/>
</dbReference>